<gene>
    <name evidence="6" type="ordered locus">Rfer_1601</name>
</gene>
<dbReference type="GO" id="GO:0003955">
    <property type="term" value="F:NAD(P)H dehydrogenase (quinone) activity"/>
    <property type="evidence" value="ECO:0007669"/>
    <property type="project" value="TreeGrafter"/>
</dbReference>
<dbReference type="PANTHER" id="PTHR42913">
    <property type="entry name" value="APOPTOSIS-INDUCING FACTOR 1"/>
    <property type="match status" value="1"/>
</dbReference>
<name>Q21Y20_ALBFT</name>
<evidence type="ECO:0000256" key="1">
    <source>
        <dbReference type="ARBA" id="ARBA00001974"/>
    </source>
</evidence>
<protein>
    <submittedName>
        <fullName evidence="6">FAD-dependent pyridine nucleotide-disulphide oxidoreductase</fullName>
    </submittedName>
</protein>
<reference evidence="7" key="1">
    <citation type="submission" date="2006-02" db="EMBL/GenBank/DDBJ databases">
        <title>Complete sequence of chromosome of Rhodoferax ferrireducens DSM 15236.</title>
        <authorList>
            <person name="Copeland A."/>
            <person name="Lucas S."/>
            <person name="Lapidus A."/>
            <person name="Barry K."/>
            <person name="Detter J.C."/>
            <person name="Glavina del Rio T."/>
            <person name="Hammon N."/>
            <person name="Israni S."/>
            <person name="Pitluck S."/>
            <person name="Brettin T."/>
            <person name="Bruce D."/>
            <person name="Han C."/>
            <person name="Tapia R."/>
            <person name="Gilna P."/>
            <person name="Kiss H."/>
            <person name="Schmutz J."/>
            <person name="Larimer F."/>
            <person name="Land M."/>
            <person name="Kyrpides N."/>
            <person name="Ivanova N."/>
            <person name="Richardson P."/>
        </authorList>
    </citation>
    <scope>NUCLEOTIDE SEQUENCE [LARGE SCALE GENOMIC DNA]</scope>
    <source>
        <strain evidence="7">ATCC BAA-621 / DSM 15236 / T118</strain>
    </source>
</reference>
<evidence type="ECO:0000256" key="3">
    <source>
        <dbReference type="ARBA" id="ARBA00022827"/>
    </source>
</evidence>
<sequence>MTKRLVLVGGGHAHLSVLRALAKKRPAGIDVVLITPSKHQNYSGMLPGWVAGHYSQAQCRVDLDPLVRAAGVHLVLEQIVGMDAARRCVGLSNGQHLEYDLLSLDVGSETDTSWLETLGDKLLPVKPLDNFFARWPHVLAAAKASRGYRLVVVGGGAAGVEMALAVQHAFTSAGVDGHVDLVASESGLLPGHAKRVQDRVTRFARQAGLGLHFFRGVGSEEGVLLSDGRLLRADRVIAATGARAPVWLGMSRLTLDEHGCILVDKYHRSVSHPNVLAAGDVCARTDAVMSRSGVHAVRAGPILGDNLMAILNGISLQSYVPTRHSLYWLACGPRCAVASWGRWSAEGQWVWRWKDWIDRRFVRKFSETTPGEATPMLENTP</sequence>
<accession>Q21Y20</accession>
<dbReference type="OrthoDB" id="9767928at2"/>
<dbReference type="NCBIfam" id="TIGR03169">
    <property type="entry name" value="Nterm_to_SelD"/>
    <property type="match status" value="1"/>
</dbReference>
<dbReference type="Pfam" id="PF07992">
    <property type="entry name" value="Pyr_redox_2"/>
    <property type="match status" value="1"/>
</dbReference>
<keyword evidence="4" id="KW-0560">Oxidoreductase</keyword>
<dbReference type="PRINTS" id="PR00368">
    <property type="entry name" value="FADPNR"/>
</dbReference>
<dbReference type="InterPro" id="IPR017584">
    <property type="entry name" value="Pyridine_nucleo_diS_OxRdtase_N"/>
</dbReference>
<keyword evidence="7" id="KW-1185">Reference proteome</keyword>
<keyword evidence="3" id="KW-0274">FAD</keyword>
<proteinExistence type="predicted"/>
<evidence type="ECO:0000256" key="4">
    <source>
        <dbReference type="ARBA" id="ARBA00023002"/>
    </source>
</evidence>
<dbReference type="HOGENOM" id="CLU_021377_4_0_4"/>
<feature type="domain" description="FAD/NAD(P)-binding" evidence="5">
    <location>
        <begin position="4"/>
        <end position="287"/>
    </location>
</feature>
<dbReference type="PANTHER" id="PTHR42913:SF9">
    <property type="entry name" value="SLR1591 PROTEIN"/>
    <property type="match status" value="1"/>
</dbReference>
<dbReference type="eggNOG" id="COG1252">
    <property type="taxonomic scope" value="Bacteria"/>
</dbReference>
<evidence type="ECO:0000256" key="2">
    <source>
        <dbReference type="ARBA" id="ARBA00022630"/>
    </source>
</evidence>
<evidence type="ECO:0000259" key="5">
    <source>
        <dbReference type="Pfam" id="PF07992"/>
    </source>
</evidence>
<dbReference type="EMBL" id="CP000267">
    <property type="protein sequence ID" value="ABD69333.1"/>
    <property type="molecule type" value="Genomic_DNA"/>
</dbReference>
<dbReference type="InterPro" id="IPR023753">
    <property type="entry name" value="FAD/NAD-binding_dom"/>
</dbReference>
<dbReference type="KEGG" id="rfr:Rfer_1601"/>
<evidence type="ECO:0000313" key="7">
    <source>
        <dbReference type="Proteomes" id="UP000008332"/>
    </source>
</evidence>
<organism evidence="6 7">
    <name type="scientific">Albidiferax ferrireducens (strain ATCC BAA-621 / DSM 15236 / T118)</name>
    <name type="common">Rhodoferax ferrireducens</name>
    <dbReference type="NCBI Taxonomy" id="338969"/>
    <lineage>
        <taxon>Bacteria</taxon>
        <taxon>Pseudomonadati</taxon>
        <taxon>Pseudomonadota</taxon>
        <taxon>Betaproteobacteria</taxon>
        <taxon>Burkholderiales</taxon>
        <taxon>Comamonadaceae</taxon>
        <taxon>Rhodoferax</taxon>
    </lineage>
</organism>
<dbReference type="Proteomes" id="UP000008332">
    <property type="component" value="Chromosome"/>
</dbReference>
<dbReference type="SUPFAM" id="SSF51905">
    <property type="entry name" value="FAD/NAD(P)-binding domain"/>
    <property type="match status" value="2"/>
</dbReference>
<dbReference type="STRING" id="338969.Rfer_1601"/>
<dbReference type="InterPro" id="IPR036188">
    <property type="entry name" value="FAD/NAD-bd_sf"/>
</dbReference>
<comment type="cofactor">
    <cofactor evidence="1">
        <name>FAD</name>
        <dbReference type="ChEBI" id="CHEBI:57692"/>
    </cofactor>
</comment>
<dbReference type="Gene3D" id="3.50.50.100">
    <property type="match status" value="1"/>
</dbReference>
<dbReference type="GO" id="GO:0019646">
    <property type="term" value="P:aerobic electron transport chain"/>
    <property type="evidence" value="ECO:0007669"/>
    <property type="project" value="TreeGrafter"/>
</dbReference>
<dbReference type="InterPro" id="IPR051169">
    <property type="entry name" value="NADH-Q_oxidoreductase"/>
</dbReference>
<dbReference type="RefSeq" id="WP_011463901.1">
    <property type="nucleotide sequence ID" value="NC_007908.1"/>
</dbReference>
<keyword evidence="2" id="KW-0285">Flavoprotein</keyword>
<dbReference type="AlphaFoldDB" id="Q21Y20"/>
<evidence type="ECO:0000313" key="6">
    <source>
        <dbReference type="EMBL" id="ABD69333.1"/>
    </source>
</evidence>